<keyword evidence="5" id="KW-0408">Iron</keyword>
<dbReference type="RefSeq" id="WP_230585399.1">
    <property type="nucleotide sequence ID" value="NZ_JHEM01000040.1"/>
</dbReference>
<proteinExistence type="inferred from homology"/>
<dbReference type="InterPro" id="IPR011051">
    <property type="entry name" value="RmlC_Cupin_sf"/>
</dbReference>
<sequence>MTPSTPDLMLQTDRACPLNDLCRIVDHAAQKAAASLLAELAEGVAAADGMLAYLPDALRQGHPDHYTRHIAYADPQGRFTIAYLIWRQGQFSPVHGHKTWCTYRVLQGQLSESHYRWNARSGQAEPVGGKLRRPGEIVTAMPGLQQIHRLGNAQAQTAISLHIYGVPQADIATGVNLTVDSALGLSSPG</sequence>
<evidence type="ECO:0000256" key="1">
    <source>
        <dbReference type="ARBA" id="ARBA00006622"/>
    </source>
</evidence>
<dbReference type="Gene3D" id="2.60.120.10">
    <property type="entry name" value="Jelly Rolls"/>
    <property type="match status" value="1"/>
</dbReference>
<dbReference type="EMBL" id="JHEM01000040">
    <property type="protein sequence ID" value="KCB21030.1"/>
    <property type="molecule type" value="Genomic_DNA"/>
</dbReference>
<comment type="similarity">
    <text evidence="1">Belongs to the cysteine dioxygenase family.</text>
</comment>
<dbReference type="PANTHER" id="PTHR12918">
    <property type="entry name" value="CYSTEINE DIOXYGENASE"/>
    <property type="match status" value="1"/>
</dbReference>
<evidence type="ECO:0000313" key="6">
    <source>
        <dbReference type="EMBL" id="KCB21030.1"/>
    </source>
</evidence>
<dbReference type="InterPro" id="IPR010300">
    <property type="entry name" value="CDO_1"/>
</dbReference>
<keyword evidence="4" id="KW-0560">Oxidoreductase</keyword>
<keyword evidence="3 6" id="KW-0223">Dioxygenase</keyword>
<dbReference type="Proteomes" id="UP000025748">
    <property type="component" value="Unassembled WGS sequence"/>
</dbReference>
<dbReference type="SUPFAM" id="SSF51182">
    <property type="entry name" value="RmlC-like cupins"/>
    <property type="match status" value="1"/>
</dbReference>
<accession>A0ABR4QTJ0</accession>
<dbReference type="CDD" id="cd10548">
    <property type="entry name" value="cupin_CDO"/>
    <property type="match status" value="1"/>
</dbReference>
<comment type="caution">
    <text evidence="6">The sequence shown here is derived from an EMBL/GenBank/DDBJ whole genome shotgun (WGS) entry which is preliminary data.</text>
</comment>
<gene>
    <name evidence="6" type="ORF">L544_3932</name>
</gene>
<evidence type="ECO:0000256" key="5">
    <source>
        <dbReference type="ARBA" id="ARBA00023004"/>
    </source>
</evidence>
<organism evidence="6 7">
    <name type="scientific">Bordetella hinzii OH87 BAL007II</name>
    <dbReference type="NCBI Taxonomy" id="1331262"/>
    <lineage>
        <taxon>Bacteria</taxon>
        <taxon>Pseudomonadati</taxon>
        <taxon>Pseudomonadota</taxon>
        <taxon>Betaproteobacteria</taxon>
        <taxon>Burkholderiales</taxon>
        <taxon>Alcaligenaceae</taxon>
        <taxon>Bordetella</taxon>
    </lineage>
</organism>
<reference evidence="6 7" key="1">
    <citation type="submission" date="2014-03" db="EMBL/GenBank/DDBJ databases">
        <title>Genome sequence of Bordetella hinzii.</title>
        <authorList>
            <person name="Register K."/>
            <person name="Harvill E."/>
            <person name="Goodfield L.L."/>
            <person name="Ivanov Y.V."/>
            <person name="Meyer J.A."/>
            <person name="Muse S.J."/>
            <person name="Jacobs N."/>
            <person name="Bendor L."/>
            <person name="Smallridge W.E."/>
            <person name="Brinkac L.M."/>
            <person name="Sanka R."/>
            <person name="Kim M."/>
            <person name="Losada L."/>
        </authorList>
    </citation>
    <scope>NUCLEOTIDE SEQUENCE [LARGE SCALE GENOMIC DNA]</scope>
    <source>
        <strain evidence="6 7">OH87 BAL007II</strain>
    </source>
</reference>
<dbReference type="GO" id="GO:0051213">
    <property type="term" value="F:dioxygenase activity"/>
    <property type="evidence" value="ECO:0007669"/>
    <property type="project" value="UniProtKB-KW"/>
</dbReference>
<dbReference type="InterPro" id="IPR014710">
    <property type="entry name" value="RmlC-like_jellyroll"/>
</dbReference>
<dbReference type="PANTHER" id="PTHR12918:SF1">
    <property type="entry name" value="CYSTEINE DIOXYGENASE TYPE 1"/>
    <property type="match status" value="1"/>
</dbReference>
<evidence type="ECO:0000256" key="2">
    <source>
        <dbReference type="ARBA" id="ARBA00022723"/>
    </source>
</evidence>
<name>A0ABR4QTJ0_9BORD</name>
<keyword evidence="7" id="KW-1185">Reference proteome</keyword>
<keyword evidence="2" id="KW-0479">Metal-binding</keyword>
<evidence type="ECO:0000256" key="4">
    <source>
        <dbReference type="ARBA" id="ARBA00023002"/>
    </source>
</evidence>
<evidence type="ECO:0000256" key="3">
    <source>
        <dbReference type="ARBA" id="ARBA00022964"/>
    </source>
</evidence>
<dbReference type="Pfam" id="PF05995">
    <property type="entry name" value="CDO_I"/>
    <property type="match status" value="1"/>
</dbReference>
<protein>
    <submittedName>
        <fullName evidence="6">Cysteine dioxygenase type I</fullName>
    </submittedName>
</protein>
<evidence type="ECO:0000313" key="7">
    <source>
        <dbReference type="Proteomes" id="UP000025748"/>
    </source>
</evidence>